<dbReference type="OrthoDB" id="488396at2"/>
<dbReference type="EMBL" id="PVWO01000288">
    <property type="protein sequence ID" value="PSB53906.1"/>
    <property type="molecule type" value="Genomic_DNA"/>
</dbReference>
<keyword evidence="2" id="KW-1185">Reference proteome</keyword>
<dbReference type="Proteomes" id="UP000238937">
    <property type="component" value="Unassembled WGS sequence"/>
</dbReference>
<proteinExistence type="predicted"/>
<dbReference type="InterPro" id="IPR019678">
    <property type="entry name" value="DUF2555"/>
</dbReference>
<dbReference type="AlphaFoldDB" id="A0A2T1G9S3"/>
<dbReference type="Pfam" id="PF10742">
    <property type="entry name" value="DUF2555"/>
    <property type="match status" value="1"/>
</dbReference>
<name>A0A2T1G9S3_9CYAN</name>
<dbReference type="RefSeq" id="WP_015161851.1">
    <property type="nucleotide sequence ID" value="NZ_PVWO01000288.1"/>
</dbReference>
<reference evidence="1 2" key="1">
    <citation type="submission" date="2018-03" db="EMBL/GenBank/DDBJ databases">
        <title>The ancient ancestry and fast evolution of plastids.</title>
        <authorList>
            <person name="Moore K.R."/>
            <person name="Magnabosco C."/>
            <person name="Momper L."/>
            <person name="Gold D.A."/>
            <person name="Bosak T."/>
            <person name="Fournier G.P."/>
        </authorList>
    </citation>
    <scope>NUCLEOTIDE SEQUENCE [LARGE SCALE GENOMIC DNA]</scope>
    <source>
        <strain evidence="1 2">CCALA 037</strain>
    </source>
</reference>
<gene>
    <name evidence="1" type="ORF">C7B77_19205</name>
</gene>
<organism evidence="1 2">
    <name type="scientific">Chamaesiphon polymorphus CCALA 037</name>
    <dbReference type="NCBI Taxonomy" id="2107692"/>
    <lineage>
        <taxon>Bacteria</taxon>
        <taxon>Bacillati</taxon>
        <taxon>Cyanobacteriota</taxon>
        <taxon>Cyanophyceae</taxon>
        <taxon>Gomontiellales</taxon>
        <taxon>Chamaesiphonaceae</taxon>
        <taxon>Chamaesiphon</taxon>
    </lineage>
</organism>
<protein>
    <submittedName>
        <fullName evidence="1">DUF2555 domain-containing protein</fullName>
    </submittedName>
</protein>
<comment type="caution">
    <text evidence="1">The sequence shown here is derived from an EMBL/GenBank/DDBJ whole genome shotgun (WGS) entry which is preliminary data.</text>
</comment>
<sequence length="71" mass="8430">MTAIEMSKRNHIPNLTTEEVEELALRLESDDYRNPFDGLQDWHFLRAIAFQRPELVEPYIHLLDLEAYDEA</sequence>
<evidence type="ECO:0000313" key="2">
    <source>
        <dbReference type="Proteomes" id="UP000238937"/>
    </source>
</evidence>
<accession>A0A2T1G9S3</accession>
<evidence type="ECO:0000313" key="1">
    <source>
        <dbReference type="EMBL" id="PSB53906.1"/>
    </source>
</evidence>